<dbReference type="Pfam" id="PF08544">
    <property type="entry name" value="GHMP_kinases_C"/>
    <property type="match status" value="1"/>
</dbReference>
<dbReference type="Pfam" id="PF07959">
    <property type="entry name" value="Fucose_pyrophosphorylase"/>
    <property type="match status" value="1"/>
</dbReference>
<keyword evidence="10" id="KW-1185">Reference proteome</keyword>
<dbReference type="AlphaFoldDB" id="A0A9D4XMG9"/>
<evidence type="ECO:0000259" key="8">
    <source>
        <dbReference type="Pfam" id="PF08544"/>
    </source>
</evidence>
<keyword evidence="2" id="KW-0547">Nucleotide-binding</keyword>
<dbReference type="InterPro" id="IPR052203">
    <property type="entry name" value="GHMP_Kinase-Related"/>
</dbReference>
<dbReference type="InterPro" id="IPR012887">
    <property type="entry name" value="GDP_fucose_pyrophosphorylase"/>
</dbReference>
<evidence type="ECO:0000256" key="1">
    <source>
        <dbReference type="ARBA" id="ARBA00022679"/>
    </source>
</evidence>
<reference evidence="9 10" key="1">
    <citation type="journal article" date="2022" name="Nat. Genet.">
        <title>Improved pea reference genome and pan-genome highlight genomic features and evolutionary characteristics.</title>
        <authorList>
            <person name="Yang T."/>
            <person name="Liu R."/>
            <person name="Luo Y."/>
            <person name="Hu S."/>
            <person name="Wang D."/>
            <person name="Wang C."/>
            <person name="Pandey M.K."/>
            <person name="Ge S."/>
            <person name="Xu Q."/>
            <person name="Li N."/>
            <person name="Li G."/>
            <person name="Huang Y."/>
            <person name="Saxena R.K."/>
            <person name="Ji Y."/>
            <person name="Li M."/>
            <person name="Yan X."/>
            <person name="He Y."/>
            <person name="Liu Y."/>
            <person name="Wang X."/>
            <person name="Xiang C."/>
            <person name="Varshney R.K."/>
            <person name="Ding H."/>
            <person name="Gao S."/>
            <person name="Zong X."/>
        </authorList>
    </citation>
    <scope>NUCLEOTIDE SEQUENCE [LARGE SCALE GENOMIC DNA]</scope>
    <source>
        <strain evidence="9 10">cv. Zhongwan 6</strain>
    </source>
</reference>
<dbReference type="Gene3D" id="3.30.230.120">
    <property type="match status" value="1"/>
</dbReference>
<keyword evidence="3" id="KW-0418">Kinase</keyword>
<dbReference type="InterPro" id="IPR036554">
    <property type="entry name" value="GHMP_kinase_C_sf"/>
</dbReference>
<dbReference type="Gramene" id="PSAT_LOCUS14757_t1">
    <property type="protein sequence ID" value="CAL5195053.1"/>
    <property type="gene ID" value="PSAT_LOCUS14757"/>
</dbReference>
<feature type="domain" description="GDP-fucose pyrophosphorylase" evidence="7">
    <location>
        <begin position="104"/>
        <end position="515"/>
    </location>
</feature>
<dbReference type="GO" id="GO:0050201">
    <property type="term" value="F:fucokinase activity"/>
    <property type="evidence" value="ECO:0007669"/>
    <property type="project" value="TreeGrafter"/>
</dbReference>
<organism evidence="9 10">
    <name type="scientific">Pisum sativum</name>
    <name type="common">Garden pea</name>
    <name type="synonym">Lathyrus oleraceus</name>
    <dbReference type="NCBI Taxonomy" id="3888"/>
    <lineage>
        <taxon>Eukaryota</taxon>
        <taxon>Viridiplantae</taxon>
        <taxon>Streptophyta</taxon>
        <taxon>Embryophyta</taxon>
        <taxon>Tracheophyta</taxon>
        <taxon>Spermatophyta</taxon>
        <taxon>Magnoliopsida</taxon>
        <taxon>eudicotyledons</taxon>
        <taxon>Gunneridae</taxon>
        <taxon>Pentapetalae</taxon>
        <taxon>rosids</taxon>
        <taxon>fabids</taxon>
        <taxon>Fabales</taxon>
        <taxon>Fabaceae</taxon>
        <taxon>Papilionoideae</taxon>
        <taxon>50 kb inversion clade</taxon>
        <taxon>NPAAA clade</taxon>
        <taxon>Hologalegina</taxon>
        <taxon>IRL clade</taxon>
        <taxon>Fabeae</taxon>
        <taxon>Lathyrus</taxon>
    </lineage>
</organism>
<dbReference type="Gramene" id="Psat3g001600.1">
    <property type="protein sequence ID" value="Psat3g001600.1.cds"/>
    <property type="gene ID" value="Psat3g001600"/>
</dbReference>
<dbReference type="Pfam" id="PF00288">
    <property type="entry name" value="GHMP_kinases_N"/>
    <property type="match status" value="1"/>
</dbReference>
<evidence type="ECO:0000256" key="3">
    <source>
        <dbReference type="ARBA" id="ARBA00022777"/>
    </source>
</evidence>
<gene>
    <name evidence="9" type="ORF">KIW84_030108</name>
</gene>
<proteinExistence type="inferred from homology"/>
<dbReference type="FunFam" id="3.30.230.120:FF:000002">
    <property type="entry name" value="Bifunctional fucokinase/fucose pyrophosphorylase"/>
    <property type="match status" value="1"/>
</dbReference>
<dbReference type="Proteomes" id="UP001058974">
    <property type="component" value="Chromosome 3"/>
</dbReference>
<dbReference type="PANTHER" id="PTHR32463:SF0">
    <property type="entry name" value="L-FUCOSE KINASE"/>
    <property type="match status" value="1"/>
</dbReference>
<dbReference type="InterPro" id="IPR020568">
    <property type="entry name" value="Ribosomal_Su5_D2-typ_SF"/>
</dbReference>
<dbReference type="SUPFAM" id="SSF55060">
    <property type="entry name" value="GHMP Kinase, C-terminal domain"/>
    <property type="match status" value="1"/>
</dbReference>
<comment type="caution">
    <text evidence="9">The sequence shown here is derived from an EMBL/GenBank/DDBJ whole genome shotgun (WGS) entry which is preliminary data.</text>
</comment>
<dbReference type="Gramene" id="Psat03G0010800-T1">
    <property type="protein sequence ID" value="KAI5423749.1"/>
    <property type="gene ID" value="KIW84_030108"/>
</dbReference>
<dbReference type="InterPro" id="IPR006204">
    <property type="entry name" value="GHMP_kinase_N_dom"/>
</dbReference>
<dbReference type="PANTHER" id="PTHR32463">
    <property type="entry name" value="L-FUCOSE KINASE"/>
    <property type="match status" value="1"/>
</dbReference>
<evidence type="ECO:0008006" key="11">
    <source>
        <dbReference type="Google" id="ProtNLM"/>
    </source>
</evidence>
<feature type="domain" description="GHMP kinase N-terminal" evidence="6">
    <location>
        <begin position="805"/>
        <end position="875"/>
    </location>
</feature>
<evidence type="ECO:0000313" key="9">
    <source>
        <dbReference type="EMBL" id="KAI5423749.1"/>
    </source>
</evidence>
<dbReference type="GO" id="GO:0005524">
    <property type="term" value="F:ATP binding"/>
    <property type="evidence" value="ECO:0007669"/>
    <property type="project" value="UniProtKB-KW"/>
</dbReference>
<dbReference type="EMBL" id="JAMSHJ010000003">
    <property type="protein sequence ID" value="KAI5423749.1"/>
    <property type="molecule type" value="Genomic_DNA"/>
</dbReference>
<evidence type="ECO:0000259" key="7">
    <source>
        <dbReference type="Pfam" id="PF07959"/>
    </source>
</evidence>
<sequence length="1048" mass="115256">MERRRRTKEDLASLMRKSWYHLRLSVRHPSRVPTWDAIILTAASPEQAHLYNYQLNRAKRMGRISSSTLTLAVPDPLGCRIGSGAATLNALNALALHYGTSADNVLDKMHVLLLHAGGDSKRVPWANPMGKVFLPLPFLASDEPDGPVPLLFDHILAIASCARQAFGDQGGMLTMTGDVLPCFDASVMTLPEDTSCIITVPITLDVASNHGVIVAAETEVQSNQNYALSLVDNLLQKPTVDELVQSKAVLVDGRTLLDTGIIAVRGKAWLDLVTLACSSQEMISDLIRSRNEMSLYEDLVAAWVPAKHEWLRKRPLGEELVNKLGSRRMFSYCAYDLLFLHFGTSNEVLDHLSGVGSDLVGRRHLCSIPATTASDITASAIILSSKIAPGVSVGEDSLIYDSSISGGIHIGSLCIVVGANISLDDYSCAEDSMKFMLPDRHCLWEVPLVGRSERVLVYCGLHDNPKSSLSGDGTFCGKPWKKVLHDLGIQESDLWGSSGTGGKCLWNSKIFPILPYAQMLKVAMWSMGLVKQKTEDMLSLWKSAQRISLEELHRSIDFSTMCLGSSNHQADLAIGIAKACVTYGMLGRNLSQLCAEILQKEGSGVEICKDLLAMCPKVQEQNTNILPKSRAYQVQVDLLRACNDEKTACELEHRVWDAVADETASAVRYGFKEHLSVSPSSISCDEHQINSHHNDHIHQPFHPRKVKVELPVRVDFVGGWSDTPPWSIERAGCVLNMAISLEGSLPLGTIIETTQTTGVLISDDTHKQFYIEDYKTICAPFDVDDPFRLVKCALLVTGIVHDNILVDMGMHIKTWANVPRGSGLGTSSILAAAVVKGLLQIIDGDDSTENVARLVLVLEQLMGTGGGWQDQIGGLYPGIKCTSSFPGIPLRLQVVPLLASPQLISTLQQRLLVVFTGQVRLAKKVLQKVVIRYLRRDNLLVSSIKRLVELARIGREALMNCDIDELGEIMLEAWRLHQELDPYCSNDFVDNLFSFASPYCCGYKLVGAGGGGFALLLAKDVQRAKDLRKRLEEEKDFEVKIYDWQISL</sequence>
<keyword evidence="4" id="KW-0067">ATP-binding</keyword>
<evidence type="ECO:0000259" key="6">
    <source>
        <dbReference type="Pfam" id="PF00288"/>
    </source>
</evidence>
<dbReference type="GO" id="GO:0042352">
    <property type="term" value="P:GDP-L-fucose salvage"/>
    <property type="evidence" value="ECO:0007669"/>
    <property type="project" value="TreeGrafter"/>
</dbReference>
<comment type="similarity">
    <text evidence="5">Belongs to the GHMP kinase family.</text>
</comment>
<protein>
    <recommendedName>
        <fullName evidence="11">Bifunctional fucokinase/fucose pyrophosphorylase</fullName>
    </recommendedName>
</protein>
<evidence type="ECO:0000256" key="2">
    <source>
        <dbReference type="ARBA" id="ARBA00022741"/>
    </source>
</evidence>
<dbReference type="SUPFAM" id="SSF54211">
    <property type="entry name" value="Ribosomal protein S5 domain 2-like"/>
    <property type="match status" value="1"/>
</dbReference>
<dbReference type="OrthoDB" id="271303at2759"/>
<evidence type="ECO:0000313" key="10">
    <source>
        <dbReference type="Proteomes" id="UP001058974"/>
    </source>
</evidence>
<dbReference type="PRINTS" id="PR00959">
    <property type="entry name" value="MEVGALKINASE"/>
</dbReference>
<keyword evidence="1" id="KW-0808">Transferase</keyword>
<name>A0A9D4XMG9_PEA</name>
<accession>A0A9D4XMG9</accession>
<feature type="domain" description="GHMP kinase C-terminal" evidence="8">
    <location>
        <begin position="956"/>
        <end position="1033"/>
    </location>
</feature>
<dbReference type="InterPro" id="IPR013750">
    <property type="entry name" value="GHMP_kinase_C_dom"/>
</dbReference>
<evidence type="ECO:0000256" key="4">
    <source>
        <dbReference type="ARBA" id="ARBA00022840"/>
    </source>
</evidence>
<evidence type="ECO:0000256" key="5">
    <source>
        <dbReference type="ARBA" id="ARBA00038121"/>
    </source>
</evidence>